<dbReference type="Gramene" id="TuG1812G0400001369.01.T02">
    <property type="protein sequence ID" value="TuG1812G0400001369.01.T02"/>
    <property type="gene ID" value="TuG1812G0400001369.01"/>
</dbReference>
<name>A0A8R7Q1J2_TRIUA</name>
<evidence type="ECO:0000313" key="2">
    <source>
        <dbReference type="Proteomes" id="UP000015106"/>
    </source>
</evidence>
<dbReference type="AlphaFoldDB" id="A0A8R7Q1J2"/>
<proteinExistence type="predicted"/>
<reference evidence="2" key="1">
    <citation type="journal article" date="2013" name="Nature">
        <title>Draft genome of the wheat A-genome progenitor Triticum urartu.</title>
        <authorList>
            <person name="Ling H.Q."/>
            <person name="Zhao S."/>
            <person name="Liu D."/>
            <person name="Wang J."/>
            <person name="Sun H."/>
            <person name="Zhang C."/>
            <person name="Fan H."/>
            <person name="Li D."/>
            <person name="Dong L."/>
            <person name="Tao Y."/>
            <person name="Gao C."/>
            <person name="Wu H."/>
            <person name="Li Y."/>
            <person name="Cui Y."/>
            <person name="Guo X."/>
            <person name="Zheng S."/>
            <person name="Wang B."/>
            <person name="Yu K."/>
            <person name="Liang Q."/>
            <person name="Yang W."/>
            <person name="Lou X."/>
            <person name="Chen J."/>
            <person name="Feng M."/>
            <person name="Jian J."/>
            <person name="Zhang X."/>
            <person name="Luo G."/>
            <person name="Jiang Y."/>
            <person name="Liu J."/>
            <person name="Wang Z."/>
            <person name="Sha Y."/>
            <person name="Zhang B."/>
            <person name="Wu H."/>
            <person name="Tang D."/>
            <person name="Shen Q."/>
            <person name="Xue P."/>
            <person name="Zou S."/>
            <person name="Wang X."/>
            <person name="Liu X."/>
            <person name="Wang F."/>
            <person name="Yang Y."/>
            <person name="An X."/>
            <person name="Dong Z."/>
            <person name="Zhang K."/>
            <person name="Zhang X."/>
            <person name="Luo M.C."/>
            <person name="Dvorak J."/>
            <person name="Tong Y."/>
            <person name="Wang J."/>
            <person name="Yang H."/>
            <person name="Li Z."/>
            <person name="Wang D."/>
            <person name="Zhang A."/>
            <person name="Wang J."/>
        </authorList>
    </citation>
    <scope>NUCLEOTIDE SEQUENCE</scope>
    <source>
        <strain evidence="2">cv. G1812</strain>
    </source>
</reference>
<dbReference type="EnsemblPlants" id="TuG1812G0400001369.01.T02">
    <property type="protein sequence ID" value="TuG1812G0400001369.01.T02"/>
    <property type="gene ID" value="TuG1812G0400001369.01"/>
</dbReference>
<keyword evidence="2" id="KW-1185">Reference proteome</keyword>
<accession>A0A8R7Q1J2</accession>
<organism evidence="1 2">
    <name type="scientific">Triticum urartu</name>
    <name type="common">Red wild einkorn</name>
    <name type="synonym">Crithodium urartu</name>
    <dbReference type="NCBI Taxonomy" id="4572"/>
    <lineage>
        <taxon>Eukaryota</taxon>
        <taxon>Viridiplantae</taxon>
        <taxon>Streptophyta</taxon>
        <taxon>Embryophyta</taxon>
        <taxon>Tracheophyta</taxon>
        <taxon>Spermatophyta</taxon>
        <taxon>Magnoliopsida</taxon>
        <taxon>Liliopsida</taxon>
        <taxon>Poales</taxon>
        <taxon>Poaceae</taxon>
        <taxon>BOP clade</taxon>
        <taxon>Pooideae</taxon>
        <taxon>Triticodae</taxon>
        <taxon>Triticeae</taxon>
        <taxon>Triticinae</taxon>
        <taxon>Triticum</taxon>
    </lineage>
</organism>
<evidence type="ECO:0000313" key="1">
    <source>
        <dbReference type="EnsemblPlants" id="TuG1812G0400001369.01.T02"/>
    </source>
</evidence>
<reference evidence="1" key="2">
    <citation type="submission" date="2018-03" db="EMBL/GenBank/DDBJ databases">
        <title>The Triticum urartu genome reveals the dynamic nature of wheat genome evolution.</title>
        <authorList>
            <person name="Ling H."/>
            <person name="Ma B."/>
            <person name="Shi X."/>
            <person name="Liu H."/>
            <person name="Dong L."/>
            <person name="Sun H."/>
            <person name="Cao Y."/>
            <person name="Gao Q."/>
            <person name="Zheng S."/>
            <person name="Li Y."/>
            <person name="Yu Y."/>
            <person name="Du H."/>
            <person name="Qi M."/>
            <person name="Li Y."/>
            <person name="Yu H."/>
            <person name="Cui Y."/>
            <person name="Wang N."/>
            <person name="Chen C."/>
            <person name="Wu H."/>
            <person name="Zhao Y."/>
            <person name="Zhang J."/>
            <person name="Li Y."/>
            <person name="Zhou W."/>
            <person name="Zhang B."/>
            <person name="Hu W."/>
            <person name="Eijk M."/>
            <person name="Tang J."/>
            <person name="Witsenboer H."/>
            <person name="Zhao S."/>
            <person name="Li Z."/>
            <person name="Zhang A."/>
            <person name="Wang D."/>
            <person name="Liang C."/>
        </authorList>
    </citation>
    <scope>NUCLEOTIDE SEQUENCE [LARGE SCALE GENOMIC DNA]</scope>
    <source>
        <strain evidence="1">cv. G1812</strain>
    </source>
</reference>
<sequence>MDLVEQSRVMFLITTCTSETMVNHHGSLSSVAASWCKVSGDGMDAESLKQEAAGHEGEEQLIKTARHGHAAWHWQSYLIGGDKDERRCL</sequence>
<protein>
    <submittedName>
        <fullName evidence="1">Uncharacterized protein</fullName>
    </submittedName>
</protein>
<reference evidence="1" key="3">
    <citation type="submission" date="2022-06" db="UniProtKB">
        <authorList>
            <consortium name="EnsemblPlants"/>
        </authorList>
    </citation>
    <scope>IDENTIFICATION</scope>
</reference>
<dbReference type="Proteomes" id="UP000015106">
    <property type="component" value="Chromosome 4"/>
</dbReference>